<organism evidence="1 2">
    <name type="scientific">Thelohanellus kitauei</name>
    <name type="common">Myxosporean</name>
    <dbReference type="NCBI Taxonomy" id="669202"/>
    <lineage>
        <taxon>Eukaryota</taxon>
        <taxon>Metazoa</taxon>
        <taxon>Cnidaria</taxon>
        <taxon>Myxozoa</taxon>
        <taxon>Myxosporea</taxon>
        <taxon>Bivalvulida</taxon>
        <taxon>Platysporina</taxon>
        <taxon>Myxobolidae</taxon>
        <taxon>Thelohanellus</taxon>
    </lineage>
</organism>
<evidence type="ECO:0000313" key="2">
    <source>
        <dbReference type="Proteomes" id="UP000031668"/>
    </source>
</evidence>
<comment type="caution">
    <text evidence="1">The sequence shown here is derived from an EMBL/GenBank/DDBJ whole genome shotgun (WGS) entry which is preliminary data.</text>
</comment>
<gene>
    <name evidence="1" type="ORF">RF11_07973</name>
</gene>
<evidence type="ECO:0000313" key="1">
    <source>
        <dbReference type="EMBL" id="KII71754.1"/>
    </source>
</evidence>
<reference evidence="1 2" key="1">
    <citation type="journal article" date="2014" name="Genome Biol. Evol.">
        <title>The genome of the myxosporean Thelohanellus kitauei shows adaptations to nutrient acquisition within its fish host.</title>
        <authorList>
            <person name="Yang Y."/>
            <person name="Xiong J."/>
            <person name="Zhou Z."/>
            <person name="Huo F."/>
            <person name="Miao W."/>
            <person name="Ran C."/>
            <person name="Liu Y."/>
            <person name="Zhang J."/>
            <person name="Feng J."/>
            <person name="Wang M."/>
            <person name="Wang M."/>
            <person name="Wang L."/>
            <person name="Yao B."/>
        </authorList>
    </citation>
    <scope>NUCLEOTIDE SEQUENCE [LARGE SCALE GENOMIC DNA]</scope>
    <source>
        <strain evidence="1">Wuqing</strain>
    </source>
</reference>
<proteinExistence type="predicted"/>
<dbReference type="Proteomes" id="UP000031668">
    <property type="component" value="Unassembled WGS sequence"/>
</dbReference>
<dbReference type="EMBL" id="JWZT01001627">
    <property type="protein sequence ID" value="KII71754.1"/>
    <property type="molecule type" value="Genomic_DNA"/>
</dbReference>
<accession>A0A0C2J1L9</accession>
<name>A0A0C2J1L9_THEKT</name>
<sequence>MTLYGHLSWPDEADSNKHDIHILPLPLGARLFLASPFDAPSPELTESLENEGMNSFPSRYAYEWELIISRRGTARFVPQLLGGYVVVEYFPFVETCSSLVVARSRVVCDFIAPPRTRPFDSPAPAPENFRTRIPISVPHFRIGWGSTKLPTKTALKPELLQPQVNETWPYRRK</sequence>
<keyword evidence="2" id="KW-1185">Reference proteome</keyword>
<protein>
    <submittedName>
        <fullName evidence="1">Uncharacterized protein</fullName>
    </submittedName>
</protein>
<dbReference type="AlphaFoldDB" id="A0A0C2J1L9"/>